<name>C0EDY8_9FIRM</name>
<evidence type="ECO:0000259" key="1">
    <source>
        <dbReference type="Pfam" id="PF12651"/>
    </source>
</evidence>
<accession>C0EDY8</accession>
<evidence type="ECO:0000313" key="2">
    <source>
        <dbReference type="EMBL" id="EEG30336.1"/>
    </source>
</evidence>
<proteinExistence type="predicted"/>
<dbReference type="InterPro" id="IPR038733">
    <property type="entry name" value="Predicted_DNA_bind_prot_RHH"/>
</dbReference>
<evidence type="ECO:0000313" key="3">
    <source>
        <dbReference type="Proteomes" id="UP000003340"/>
    </source>
</evidence>
<dbReference type="AlphaFoldDB" id="C0EDY8"/>
<dbReference type="Proteomes" id="UP000003340">
    <property type="component" value="Unassembled WGS sequence"/>
</dbReference>
<dbReference type="Pfam" id="PF12651">
    <property type="entry name" value="RHH_3"/>
    <property type="match status" value="1"/>
</dbReference>
<keyword evidence="3" id="KW-1185">Reference proteome</keyword>
<organism evidence="2 3">
    <name type="scientific">[Clostridium] methylpentosum DSM 5476</name>
    <dbReference type="NCBI Taxonomy" id="537013"/>
    <lineage>
        <taxon>Bacteria</taxon>
        <taxon>Bacillati</taxon>
        <taxon>Bacillota</taxon>
        <taxon>Clostridia</taxon>
        <taxon>Eubacteriales</taxon>
        <taxon>Oscillospiraceae</taxon>
        <taxon>Oscillospiraceae incertae sedis</taxon>
    </lineage>
</organism>
<protein>
    <recommendedName>
        <fullName evidence="1">Predicted DNA-binding protein ribbon-helix-helix domain-containing protein</fullName>
    </recommendedName>
</protein>
<reference evidence="2 3" key="1">
    <citation type="submission" date="2009-01" db="EMBL/GenBank/DDBJ databases">
        <authorList>
            <person name="Fulton L."/>
            <person name="Clifton S."/>
            <person name="Fulton B."/>
            <person name="Xu J."/>
            <person name="Minx P."/>
            <person name="Pepin K.H."/>
            <person name="Johnson M."/>
            <person name="Bhonagiri V."/>
            <person name="Nash W.E."/>
            <person name="Mardis E.R."/>
            <person name="Wilson R.K."/>
        </authorList>
    </citation>
    <scope>NUCLEOTIDE SEQUENCE [LARGE SCALE GENOMIC DNA]</scope>
    <source>
        <strain evidence="2 3">DSM 5476</strain>
    </source>
</reference>
<gene>
    <name evidence="2" type="ORF">CLOSTMETH_02067</name>
</gene>
<sequence>MPEPMLKYRTRFTSSIKNELMESLNDLADKTRIPKSRLFDEAVEDLLKKYEKLYQNQEK</sequence>
<dbReference type="HOGENOM" id="CLU_205076_0_0_9"/>
<reference evidence="2 3" key="2">
    <citation type="submission" date="2009-02" db="EMBL/GenBank/DDBJ databases">
        <title>Draft genome sequence of Clostridium methylpentosum (DSM 5476).</title>
        <authorList>
            <person name="Sudarsanam P."/>
            <person name="Ley R."/>
            <person name="Guruge J."/>
            <person name="Turnbaugh P.J."/>
            <person name="Mahowald M."/>
            <person name="Liep D."/>
            <person name="Gordon J."/>
        </authorList>
    </citation>
    <scope>NUCLEOTIDE SEQUENCE [LARGE SCALE GENOMIC DNA]</scope>
    <source>
        <strain evidence="2 3">DSM 5476</strain>
    </source>
</reference>
<comment type="caution">
    <text evidence="2">The sequence shown here is derived from an EMBL/GenBank/DDBJ whole genome shotgun (WGS) entry which is preliminary data.</text>
</comment>
<dbReference type="EMBL" id="ACEC01000066">
    <property type="protein sequence ID" value="EEG30336.1"/>
    <property type="molecule type" value="Genomic_DNA"/>
</dbReference>
<dbReference type="eggNOG" id="ENOG5033M1J">
    <property type="taxonomic scope" value="Bacteria"/>
</dbReference>
<feature type="domain" description="Predicted DNA-binding protein ribbon-helix-helix" evidence="1">
    <location>
        <begin position="9"/>
        <end position="51"/>
    </location>
</feature>